<sequence>MQSQPQVSYNLSAWPHSRRQTLLKQLEAGDLTELDFEALVYRQQVNNPNHTRFRPQDMSAFATSYEQQPFLRNHDVGDIGSRDGTITASRMSGNDMIQTIHLTTRRGIKDFLEGIIDRFSIAWYFEHIECSICGEDWFTCRHYPGHNYPRGRGDPDEICELIFLQPTGKETSAVNAPAIPNTHLLSHLCSAKDNHRMPAPNSQPSIYLPDGTEHPVPPLQPTPPTDPAPPNPPDPAPPGPEVSPPPAPCEGPGCSNTKSAAAILQEMQTLEARMTQRRVDELIDAANLSAPSKHLLKLALSGKSPDDAIPLIEAQIKAQAAAHDQHLVRGIQPISEADMSTPTDRFQSAIDWLFGVKCEPPPPALRDLRSIYQAITGDVNWYGVFNPEWAQLAAATSTTLAGMVVDALNRVTRMHYDNLVTYRWYEPIVAVTPHAGTTHDVNLVLVDGLANLPTVPEGQAYTEASVGDSKESMAFSKYGNYVGITLEAIRQSDIQQIQAIPRELIKAAIRTRSAAISYIFTQASGVGPTMANDSVVLFHSDHSNIATTAFDTAGWKAMRTAVWEQNLPGTSKPIGLWPTFILLPIELFDAALTEFGYGAGDVGKPASDKTAQEVNPYAESRPGDPRPIPIAVPDWTDATDWAAIVDPRLHPVIHMAYASNPAGGSHPMPEIFQVTSETSGLMFSNDTLPVKVRDWWSYGVSTHVGIAKRNVAG</sequence>
<feature type="compositionally biased region" description="Pro residues" evidence="1">
    <location>
        <begin position="215"/>
        <end position="249"/>
    </location>
</feature>
<organism evidence="2">
    <name type="scientific">marine sediment metagenome</name>
    <dbReference type="NCBI Taxonomy" id="412755"/>
    <lineage>
        <taxon>unclassified sequences</taxon>
        <taxon>metagenomes</taxon>
        <taxon>ecological metagenomes</taxon>
    </lineage>
</organism>
<gene>
    <name evidence="2" type="ORF">LCGC14_0759790</name>
</gene>
<comment type="caution">
    <text evidence="2">The sequence shown here is derived from an EMBL/GenBank/DDBJ whole genome shotgun (WGS) entry which is preliminary data.</text>
</comment>
<dbReference type="Pfam" id="PF25209">
    <property type="entry name" value="Phage_capsid_4"/>
    <property type="match status" value="1"/>
</dbReference>
<proteinExistence type="predicted"/>
<evidence type="ECO:0000313" key="2">
    <source>
        <dbReference type="EMBL" id="KKN37804.1"/>
    </source>
</evidence>
<protein>
    <submittedName>
        <fullName evidence="2">Uncharacterized protein</fullName>
    </submittedName>
</protein>
<dbReference type="SUPFAM" id="SSF56563">
    <property type="entry name" value="Major capsid protein gp5"/>
    <property type="match status" value="1"/>
</dbReference>
<accession>A0A0F9Q5M1</accession>
<dbReference type="EMBL" id="LAZR01001869">
    <property type="protein sequence ID" value="KKN37804.1"/>
    <property type="molecule type" value="Genomic_DNA"/>
</dbReference>
<evidence type="ECO:0000256" key="1">
    <source>
        <dbReference type="SAM" id="MobiDB-lite"/>
    </source>
</evidence>
<feature type="region of interest" description="Disordered" evidence="1">
    <location>
        <begin position="604"/>
        <end position="628"/>
    </location>
</feature>
<reference evidence="2" key="1">
    <citation type="journal article" date="2015" name="Nature">
        <title>Complex archaea that bridge the gap between prokaryotes and eukaryotes.</title>
        <authorList>
            <person name="Spang A."/>
            <person name="Saw J.H."/>
            <person name="Jorgensen S.L."/>
            <person name="Zaremba-Niedzwiedzka K."/>
            <person name="Martijn J."/>
            <person name="Lind A.E."/>
            <person name="van Eijk R."/>
            <person name="Schleper C."/>
            <person name="Guy L."/>
            <person name="Ettema T.J."/>
        </authorList>
    </citation>
    <scope>NUCLEOTIDE SEQUENCE</scope>
</reference>
<name>A0A0F9Q5M1_9ZZZZ</name>
<dbReference type="AlphaFoldDB" id="A0A0F9Q5M1"/>
<feature type="region of interest" description="Disordered" evidence="1">
    <location>
        <begin position="194"/>
        <end position="257"/>
    </location>
</feature>